<reference evidence="2 3" key="1">
    <citation type="journal article" date="2019" name="Appl. Environ. Microbiol.">
        <title>Environmental Evidence and Genomic Insight of Iron-oxidizing Bacteria Preference Towards More Corrosion Resistant Stainless Steel at Higher Salinities.</title>
        <authorList>
            <person name="Garrison C.E."/>
            <person name="Price K.A."/>
            <person name="Field E.K."/>
        </authorList>
    </citation>
    <scope>NUCLEOTIDE SEQUENCE [LARGE SCALE GENOMIC DNA]</scope>
    <source>
        <strain evidence="2 3">P3</strain>
    </source>
</reference>
<dbReference type="SUPFAM" id="SSF54975">
    <property type="entry name" value="Acylphosphatase/BLUF domain-like"/>
    <property type="match status" value="1"/>
</dbReference>
<dbReference type="OrthoDB" id="5293734at2"/>
<protein>
    <submittedName>
        <fullName evidence="2">BLUF domain-containing protein</fullName>
    </submittedName>
</protein>
<evidence type="ECO:0000259" key="1">
    <source>
        <dbReference type="PROSITE" id="PS50925"/>
    </source>
</evidence>
<dbReference type="Gene3D" id="3.30.70.100">
    <property type="match status" value="1"/>
</dbReference>
<sequence length="142" mass="16313">MRLTHIIYASKDRAGFTNETVLGLLTKARDNNEALNVTGMLLFDGNSFFQVLEGEETVVSHLFDRISQDKRHYNIVQIVREAIPHRHFSNWSMGYAPVSREDLNSIDGLNDFFDQSTCLADIDEGRAKKLLHAYTKGMWRLH</sequence>
<comment type="caution">
    <text evidence="2">The sequence shown here is derived from an EMBL/GenBank/DDBJ whole genome shotgun (WGS) entry which is preliminary data.</text>
</comment>
<dbReference type="PROSITE" id="PS50925">
    <property type="entry name" value="BLUF"/>
    <property type="match status" value="1"/>
</dbReference>
<evidence type="ECO:0000313" key="2">
    <source>
        <dbReference type="EMBL" id="TLS67547.1"/>
    </source>
</evidence>
<organism evidence="2 3">
    <name type="scientific">Mariprofundus erugo</name>
    <dbReference type="NCBI Taxonomy" id="2528639"/>
    <lineage>
        <taxon>Bacteria</taxon>
        <taxon>Pseudomonadati</taxon>
        <taxon>Pseudomonadota</taxon>
        <taxon>Candidatius Mariprofundia</taxon>
        <taxon>Mariprofundales</taxon>
        <taxon>Mariprofundaceae</taxon>
        <taxon>Mariprofundus</taxon>
    </lineage>
</organism>
<dbReference type="GO" id="GO:0071949">
    <property type="term" value="F:FAD binding"/>
    <property type="evidence" value="ECO:0007669"/>
    <property type="project" value="InterPro"/>
</dbReference>
<dbReference type="RefSeq" id="WP_138238981.1">
    <property type="nucleotide sequence ID" value="NZ_VBRY01000005.1"/>
</dbReference>
<accession>A0A5R9GTF6</accession>
<evidence type="ECO:0000313" key="3">
    <source>
        <dbReference type="Proteomes" id="UP000306585"/>
    </source>
</evidence>
<dbReference type="InterPro" id="IPR036046">
    <property type="entry name" value="Acylphosphatase-like_dom_sf"/>
</dbReference>
<dbReference type="EMBL" id="VBRY01000005">
    <property type="protein sequence ID" value="TLS67547.1"/>
    <property type="molecule type" value="Genomic_DNA"/>
</dbReference>
<keyword evidence="3" id="KW-1185">Reference proteome</keyword>
<dbReference type="GO" id="GO:0009882">
    <property type="term" value="F:blue light photoreceptor activity"/>
    <property type="evidence" value="ECO:0007669"/>
    <property type="project" value="InterPro"/>
</dbReference>
<dbReference type="InterPro" id="IPR007024">
    <property type="entry name" value="BLUF_domain"/>
</dbReference>
<dbReference type="SMART" id="SM01034">
    <property type="entry name" value="BLUF"/>
    <property type="match status" value="1"/>
</dbReference>
<proteinExistence type="predicted"/>
<dbReference type="Pfam" id="PF04940">
    <property type="entry name" value="BLUF"/>
    <property type="match status" value="1"/>
</dbReference>
<name>A0A5R9GTF6_9PROT</name>
<dbReference type="AlphaFoldDB" id="A0A5R9GTF6"/>
<feature type="domain" description="BLUF" evidence="1">
    <location>
        <begin position="3"/>
        <end position="94"/>
    </location>
</feature>
<dbReference type="Proteomes" id="UP000306585">
    <property type="component" value="Unassembled WGS sequence"/>
</dbReference>
<gene>
    <name evidence="2" type="ORF">FEF65_06415</name>
</gene>